<keyword evidence="5" id="KW-1185">Reference proteome</keyword>
<gene>
    <name evidence="4" type="ORF">GCM10022263_03110</name>
</gene>
<protein>
    <submittedName>
        <fullName evidence="4">TetR/AcrR family transcriptional regulator</fullName>
    </submittedName>
</protein>
<sequence>MATALRESYRAHLRQRALEAAYAETVEKGWDKVRVGHIATSIGAPRAMLYKEFGDKQGLGEALVLHEAERFLAGIQKVLTHFPADAAGGIQASVRYTLAEAEKSPLLRAVLVSHRDPALDTAVLGTPTGMLPLITTSRRLLDVASETLAAWLHEQFPELDGADVQDATDALVRLAVSHLALPGADADTTGRRISEMALRYLGLRGVKCRDTEPAARLARRR</sequence>
<dbReference type="Proteomes" id="UP001500301">
    <property type="component" value="Unassembled WGS sequence"/>
</dbReference>
<dbReference type="SUPFAM" id="SSF46689">
    <property type="entry name" value="Homeodomain-like"/>
    <property type="match status" value="1"/>
</dbReference>
<evidence type="ECO:0000256" key="1">
    <source>
        <dbReference type="ARBA" id="ARBA00023125"/>
    </source>
</evidence>
<name>A0ABP6URP1_9ACTN</name>
<organism evidence="4 5">
    <name type="scientific">Nocardioides daeguensis</name>
    <dbReference type="NCBI Taxonomy" id="908359"/>
    <lineage>
        <taxon>Bacteria</taxon>
        <taxon>Bacillati</taxon>
        <taxon>Actinomycetota</taxon>
        <taxon>Actinomycetes</taxon>
        <taxon>Propionibacteriales</taxon>
        <taxon>Nocardioidaceae</taxon>
        <taxon>Nocardioides</taxon>
    </lineage>
</organism>
<dbReference type="InterPro" id="IPR009057">
    <property type="entry name" value="Homeodomain-like_sf"/>
</dbReference>
<evidence type="ECO:0000259" key="3">
    <source>
        <dbReference type="PROSITE" id="PS50977"/>
    </source>
</evidence>
<dbReference type="Gene3D" id="1.10.357.10">
    <property type="entry name" value="Tetracycline Repressor, domain 2"/>
    <property type="match status" value="1"/>
</dbReference>
<dbReference type="PROSITE" id="PS50977">
    <property type="entry name" value="HTH_TETR_2"/>
    <property type="match status" value="1"/>
</dbReference>
<evidence type="ECO:0000313" key="4">
    <source>
        <dbReference type="EMBL" id="GAA3518742.1"/>
    </source>
</evidence>
<accession>A0ABP6URP1</accession>
<evidence type="ECO:0000256" key="2">
    <source>
        <dbReference type="PROSITE-ProRule" id="PRU00335"/>
    </source>
</evidence>
<keyword evidence="1 2" id="KW-0238">DNA-binding</keyword>
<proteinExistence type="predicted"/>
<dbReference type="InterPro" id="IPR001647">
    <property type="entry name" value="HTH_TetR"/>
</dbReference>
<dbReference type="Pfam" id="PF00440">
    <property type="entry name" value="TetR_N"/>
    <property type="match status" value="1"/>
</dbReference>
<evidence type="ECO:0000313" key="5">
    <source>
        <dbReference type="Proteomes" id="UP001500301"/>
    </source>
</evidence>
<dbReference type="Pfam" id="PF18556">
    <property type="entry name" value="TetR_C_35"/>
    <property type="match status" value="1"/>
</dbReference>
<feature type="domain" description="HTH tetR-type" evidence="3">
    <location>
        <begin position="11"/>
        <end position="71"/>
    </location>
</feature>
<comment type="caution">
    <text evidence="4">The sequence shown here is derived from an EMBL/GenBank/DDBJ whole genome shotgun (WGS) entry which is preliminary data.</text>
</comment>
<dbReference type="RefSeq" id="WP_246592643.1">
    <property type="nucleotide sequence ID" value="NZ_BAABBB010000003.1"/>
</dbReference>
<dbReference type="InterPro" id="IPR040611">
    <property type="entry name" value="AlkX_C"/>
</dbReference>
<reference evidence="5" key="1">
    <citation type="journal article" date="2019" name="Int. J. Syst. Evol. Microbiol.">
        <title>The Global Catalogue of Microorganisms (GCM) 10K type strain sequencing project: providing services to taxonomists for standard genome sequencing and annotation.</title>
        <authorList>
            <consortium name="The Broad Institute Genomics Platform"/>
            <consortium name="The Broad Institute Genome Sequencing Center for Infectious Disease"/>
            <person name="Wu L."/>
            <person name="Ma J."/>
        </authorList>
    </citation>
    <scope>NUCLEOTIDE SEQUENCE [LARGE SCALE GENOMIC DNA]</scope>
    <source>
        <strain evidence="5">JCM 17460</strain>
    </source>
</reference>
<feature type="DNA-binding region" description="H-T-H motif" evidence="2">
    <location>
        <begin position="34"/>
        <end position="53"/>
    </location>
</feature>
<dbReference type="EMBL" id="BAABBB010000003">
    <property type="protein sequence ID" value="GAA3518742.1"/>
    <property type="molecule type" value="Genomic_DNA"/>
</dbReference>